<organism evidence="3 4">
    <name type="scientific">Acetobacter garciniae</name>
    <dbReference type="NCBI Taxonomy" id="2817435"/>
    <lineage>
        <taxon>Bacteria</taxon>
        <taxon>Pseudomonadati</taxon>
        <taxon>Pseudomonadota</taxon>
        <taxon>Alphaproteobacteria</taxon>
        <taxon>Acetobacterales</taxon>
        <taxon>Acetobacteraceae</taxon>
        <taxon>Acetobacter</taxon>
    </lineage>
</organism>
<dbReference type="EMBL" id="JAFVMH010000001">
    <property type="protein sequence ID" value="MBO1323999.1"/>
    <property type="molecule type" value="Genomic_DNA"/>
</dbReference>
<accession>A0A939HLU9</accession>
<sequence length="202" mass="21454">MAASPAIKRGARRKRTVLGRMARAAALLACGLLAGLGWFAWDALKPAGPLPQADGIVALTGGTGRIETSLRLLEQNRARLLLISGVDVQTSLHALLPASAPQDLAARVTLGYQARSTIENAAETATWVVDNHIGSLIVVTAGYHMRRAMLELGRTLPDVALYPCPVTPPAMQHPFRPTPLRILAMEYVKWLGALAGAARPAS</sequence>
<feature type="transmembrane region" description="Helical" evidence="1">
    <location>
        <begin position="21"/>
        <end position="41"/>
    </location>
</feature>
<keyword evidence="1" id="KW-0472">Membrane</keyword>
<keyword evidence="1" id="KW-1133">Transmembrane helix</keyword>
<dbReference type="Proteomes" id="UP000664073">
    <property type="component" value="Unassembled WGS sequence"/>
</dbReference>
<gene>
    <name evidence="3" type="ORF">J2D77_02360</name>
</gene>
<evidence type="ECO:0000313" key="3">
    <source>
        <dbReference type="EMBL" id="MBO1323999.1"/>
    </source>
</evidence>
<keyword evidence="1" id="KW-0812">Transmembrane</keyword>
<dbReference type="AlphaFoldDB" id="A0A939HLU9"/>
<dbReference type="Pfam" id="PF02698">
    <property type="entry name" value="DUF218"/>
    <property type="match status" value="1"/>
</dbReference>
<dbReference type="CDD" id="cd06259">
    <property type="entry name" value="YdcF-like"/>
    <property type="match status" value="1"/>
</dbReference>
<reference evidence="3" key="1">
    <citation type="submission" date="2021-03" db="EMBL/GenBank/DDBJ databases">
        <title>The complete genome sequence of Acetobacter sp. TBRC 12339.</title>
        <authorList>
            <person name="Charoenyingcharoen P."/>
            <person name="Yukphan P."/>
        </authorList>
    </citation>
    <scope>NUCLEOTIDE SEQUENCE</scope>
    <source>
        <strain evidence="3">TBRC 12339</strain>
    </source>
</reference>
<dbReference type="InterPro" id="IPR003848">
    <property type="entry name" value="DUF218"/>
</dbReference>
<comment type="caution">
    <text evidence="3">The sequence shown here is derived from an EMBL/GenBank/DDBJ whole genome shotgun (WGS) entry which is preliminary data.</text>
</comment>
<name>A0A939HLU9_9PROT</name>
<protein>
    <submittedName>
        <fullName evidence="3">YdcF family protein</fullName>
    </submittedName>
</protein>
<feature type="domain" description="DUF218" evidence="2">
    <location>
        <begin position="54"/>
        <end position="168"/>
    </location>
</feature>
<proteinExistence type="predicted"/>
<evidence type="ECO:0000259" key="2">
    <source>
        <dbReference type="Pfam" id="PF02698"/>
    </source>
</evidence>
<evidence type="ECO:0000313" key="4">
    <source>
        <dbReference type="Proteomes" id="UP000664073"/>
    </source>
</evidence>
<evidence type="ECO:0000256" key="1">
    <source>
        <dbReference type="SAM" id="Phobius"/>
    </source>
</evidence>
<keyword evidence="4" id="KW-1185">Reference proteome</keyword>